<evidence type="ECO:0000313" key="2">
    <source>
        <dbReference type="EMBL" id="CUS45820.1"/>
    </source>
</evidence>
<name>A0A160TKR5_9ZZZZ</name>
<dbReference type="Pfam" id="PF13761">
    <property type="entry name" value="DUF4166"/>
    <property type="match status" value="1"/>
</dbReference>
<feature type="domain" description="DUF4166" evidence="1">
    <location>
        <begin position="97"/>
        <end position="251"/>
    </location>
</feature>
<organism evidence="2">
    <name type="scientific">hydrothermal vent metagenome</name>
    <dbReference type="NCBI Taxonomy" id="652676"/>
    <lineage>
        <taxon>unclassified sequences</taxon>
        <taxon>metagenomes</taxon>
        <taxon>ecological metagenomes</taxon>
    </lineage>
</organism>
<sequence>MSVRLAGDGAEGFIERRWTLIAERGDGPETPTLAAVLLAEAVLAHRLAGGARDAGRLLELVQFEPLFATLAMRHETAEMPLPDPLYRRVMGPAFDALPAAVRAMHRVCRDGGASGEARVERGTSLIARIVAWIMRFPPAGTHELHVGFAERDGVETWTRSFGRHAFTSRLSQQGAQLVERFGPLRFHFDLPSDGQGLRMVMRRWTCLGVPLPLALAPRSDAREWQEGERFRFDVPIALPVIGLVVHYDGWLLPSPPPLQGGG</sequence>
<dbReference type="InterPro" id="IPR025311">
    <property type="entry name" value="DUF4166"/>
</dbReference>
<dbReference type="AlphaFoldDB" id="A0A160TKR5"/>
<protein>
    <recommendedName>
        <fullName evidence="1">DUF4166 domain-containing protein</fullName>
    </recommendedName>
</protein>
<accession>A0A160TKR5</accession>
<evidence type="ECO:0000259" key="1">
    <source>
        <dbReference type="Pfam" id="PF13761"/>
    </source>
</evidence>
<gene>
    <name evidence="2" type="ORF">MGWOODY_Smn2017</name>
</gene>
<proteinExistence type="predicted"/>
<dbReference type="EMBL" id="CZQE01000304">
    <property type="protein sequence ID" value="CUS45820.1"/>
    <property type="molecule type" value="Genomic_DNA"/>
</dbReference>
<reference evidence="2" key="1">
    <citation type="submission" date="2015-10" db="EMBL/GenBank/DDBJ databases">
        <authorList>
            <person name="Gilbert D.G."/>
        </authorList>
    </citation>
    <scope>NUCLEOTIDE SEQUENCE</scope>
</reference>